<dbReference type="OrthoDB" id="670761at2"/>
<protein>
    <submittedName>
        <fullName evidence="1">Uncharacterized protein</fullName>
    </submittedName>
</protein>
<dbReference type="EMBL" id="PYGK01000001">
    <property type="protein sequence ID" value="PSL35285.1"/>
    <property type="molecule type" value="Genomic_DNA"/>
</dbReference>
<gene>
    <name evidence="1" type="ORF">CLV42_10139</name>
</gene>
<dbReference type="Proteomes" id="UP000240978">
    <property type="component" value="Unassembled WGS sequence"/>
</dbReference>
<keyword evidence="2" id="KW-1185">Reference proteome</keyword>
<dbReference type="RefSeq" id="WP_106599888.1">
    <property type="nucleotide sequence ID" value="NZ_PYGK01000001.1"/>
</dbReference>
<name>A0A2P8GMW2_9BACT</name>
<proteinExistence type="predicted"/>
<dbReference type="AlphaFoldDB" id="A0A2P8GMW2"/>
<evidence type="ECO:0000313" key="2">
    <source>
        <dbReference type="Proteomes" id="UP000240978"/>
    </source>
</evidence>
<dbReference type="SUPFAM" id="SSF160574">
    <property type="entry name" value="BT0923-like"/>
    <property type="match status" value="1"/>
</dbReference>
<sequence length="174" mass="19618">MKPSINSTNLTSASADATRLPGNRFKRMLLLFAAVLFFSTQFAFAGTKEMEATTKLKQALSKEFAGASDVKWYSEDNKTFMAKFNLNARSVTAYFDGEGNLLATRRYIDEQYLPLAVSNKLAKRYPKEKVRWVVEFDSEGSTVYYVTLEGEKTWKVIKAGATGDLSVYQNMKKV</sequence>
<evidence type="ECO:0000313" key="1">
    <source>
        <dbReference type="EMBL" id="PSL35285.1"/>
    </source>
</evidence>
<dbReference type="Gene3D" id="3.10.450.360">
    <property type="match status" value="1"/>
</dbReference>
<organism evidence="1 2">
    <name type="scientific">Chitinophaga ginsengisoli</name>
    <dbReference type="NCBI Taxonomy" id="363837"/>
    <lineage>
        <taxon>Bacteria</taxon>
        <taxon>Pseudomonadati</taxon>
        <taxon>Bacteroidota</taxon>
        <taxon>Chitinophagia</taxon>
        <taxon>Chitinophagales</taxon>
        <taxon>Chitinophagaceae</taxon>
        <taxon>Chitinophaga</taxon>
    </lineage>
</organism>
<comment type="caution">
    <text evidence="1">The sequence shown here is derived from an EMBL/GenBank/DDBJ whole genome shotgun (WGS) entry which is preliminary data.</text>
</comment>
<accession>A0A2P8GMW2</accession>
<reference evidence="1 2" key="1">
    <citation type="submission" date="2018-03" db="EMBL/GenBank/DDBJ databases">
        <title>Genomic Encyclopedia of Archaeal and Bacterial Type Strains, Phase II (KMG-II): from individual species to whole genera.</title>
        <authorList>
            <person name="Goeker M."/>
        </authorList>
    </citation>
    <scope>NUCLEOTIDE SEQUENCE [LARGE SCALE GENOMIC DNA]</scope>
    <source>
        <strain evidence="1 2">DSM 18107</strain>
    </source>
</reference>